<dbReference type="PANTHER" id="PTHR33498">
    <property type="entry name" value="TRANSPOSASE FOR INSERTION SEQUENCE ELEMENT IS1557"/>
    <property type="match status" value="1"/>
</dbReference>
<reference evidence="3 4" key="1">
    <citation type="submission" date="2021-01" db="EMBL/GenBank/DDBJ databases">
        <title>Whole genome shotgun sequence of Plantactinospora endophytica NBRC 110450.</title>
        <authorList>
            <person name="Komaki H."/>
            <person name="Tamura T."/>
        </authorList>
    </citation>
    <scope>NUCLEOTIDE SEQUENCE [LARGE SCALE GENOMIC DNA]</scope>
    <source>
        <strain evidence="3 4">NBRC 110450</strain>
    </source>
</reference>
<dbReference type="Proteomes" id="UP000646749">
    <property type="component" value="Unassembled WGS sequence"/>
</dbReference>
<evidence type="ECO:0000256" key="1">
    <source>
        <dbReference type="SAM" id="MobiDB-lite"/>
    </source>
</evidence>
<evidence type="ECO:0000313" key="3">
    <source>
        <dbReference type="EMBL" id="GIG93178.1"/>
    </source>
</evidence>
<gene>
    <name evidence="3" type="ORF">Pen02_81140</name>
</gene>
<name>A0ABQ4EEM5_9ACTN</name>
<organism evidence="3 4">
    <name type="scientific">Plantactinospora endophytica</name>
    <dbReference type="NCBI Taxonomy" id="673535"/>
    <lineage>
        <taxon>Bacteria</taxon>
        <taxon>Bacillati</taxon>
        <taxon>Actinomycetota</taxon>
        <taxon>Actinomycetes</taxon>
        <taxon>Micromonosporales</taxon>
        <taxon>Micromonosporaceae</taxon>
        <taxon>Plantactinospora</taxon>
    </lineage>
</organism>
<comment type="caution">
    <text evidence="3">The sequence shown here is derived from an EMBL/GenBank/DDBJ whole genome shotgun (WGS) entry which is preliminary data.</text>
</comment>
<evidence type="ECO:0000313" key="4">
    <source>
        <dbReference type="Proteomes" id="UP000646749"/>
    </source>
</evidence>
<keyword evidence="4" id="KW-1185">Reference proteome</keyword>
<proteinExistence type="predicted"/>
<dbReference type="Pfam" id="PF01610">
    <property type="entry name" value="DDE_Tnp_ISL3"/>
    <property type="match status" value="1"/>
</dbReference>
<feature type="domain" description="Transposase IS204/IS1001/IS1096/IS1165 DDE" evidence="2">
    <location>
        <begin position="32"/>
        <end position="99"/>
    </location>
</feature>
<dbReference type="EMBL" id="BONW01000052">
    <property type="protein sequence ID" value="GIG93178.1"/>
    <property type="molecule type" value="Genomic_DNA"/>
</dbReference>
<accession>A0ABQ4EEM5</accession>
<dbReference type="InterPro" id="IPR002560">
    <property type="entry name" value="Transposase_DDE"/>
</dbReference>
<feature type="region of interest" description="Disordered" evidence="1">
    <location>
        <begin position="97"/>
        <end position="121"/>
    </location>
</feature>
<evidence type="ECO:0000259" key="2">
    <source>
        <dbReference type="Pfam" id="PF01610"/>
    </source>
</evidence>
<sequence>MLAILAVGLSRHTALRALLRIPLPTGRTPRVIGVDYFALRRRHRYATVLIDAETHERIDVLPDRTADTLEAWLREHPGVEVVCRDGSATYAEASAVPCPTRSRSPTGGTCGTTCAKPRSAR</sequence>
<dbReference type="PANTHER" id="PTHR33498:SF1">
    <property type="entry name" value="TRANSPOSASE FOR INSERTION SEQUENCE ELEMENT IS1557"/>
    <property type="match status" value="1"/>
</dbReference>
<dbReference type="InterPro" id="IPR047951">
    <property type="entry name" value="Transpos_ISL3"/>
</dbReference>
<protein>
    <recommendedName>
        <fullName evidence="2">Transposase IS204/IS1001/IS1096/IS1165 DDE domain-containing protein</fullName>
    </recommendedName>
</protein>